<feature type="compositionally biased region" description="Acidic residues" evidence="1">
    <location>
        <begin position="158"/>
        <end position="174"/>
    </location>
</feature>
<dbReference type="Proteomes" id="UP000286045">
    <property type="component" value="Unassembled WGS sequence"/>
</dbReference>
<dbReference type="Gene3D" id="3.90.79.10">
    <property type="entry name" value="Nucleoside Triphosphate Pyrophosphohydrolase"/>
    <property type="match status" value="1"/>
</dbReference>
<evidence type="ECO:0000313" key="4">
    <source>
        <dbReference type="Proteomes" id="UP000286045"/>
    </source>
</evidence>
<comment type="caution">
    <text evidence="3">The sequence shown here is derived from an EMBL/GenBank/DDBJ whole genome shotgun (WGS) entry which is preliminary data.</text>
</comment>
<evidence type="ECO:0000259" key="2">
    <source>
        <dbReference type="Pfam" id="PF00293"/>
    </source>
</evidence>
<feature type="region of interest" description="Disordered" evidence="1">
    <location>
        <begin position="244"/>
        <end position="285"/>
    </location>
</feature>
<reference evidence="3 4" key="1">
    <citation type="submission" date="2018-12" db="EMBL/GenBank/DDBJ databases">
        <title>Draft genome sequence of Xylaria grammica IHI A82.</title>
        <authorList>
            <person name="Buettner E."/>
            <person name="Kellner H."/>
        </authorList>
    </citation>
    <scope>NUCLEOTIDE SEQUENCE [LARGE SCALE GENOMIC DNA]</scope>
    <source>
        <strain evidence="3 4">IHI A82</strain>
    </source>
</reference>
<accession>A0A439D726</accession>
<organism evidence="3 4">
    <name type="scientific">Xylaria grammica</name>
    <dbReference type="NCBI Taxonomy" id="363999"/>
    <lineage>
        <taxon>Eukaryota</taxon>
        <taxon>Fungi</taxon>
        <taxon>Dikarya</taxon>
        <taxon>Ascomycota</taxon>
        <taxon>Pezizomycotina</taxon>
        <taxon>Sordariomycetes</taxon>
        <taxon>Xylariomycetidae</taxon>
        <taxon>Xylariales</taxon>
        <taxon>Xylariaceae</taxon>
        <taxon>Xylaria</taxon>
    </lineage>
</organism>
<name>A0A439D726_9PEZI</name>
<feature type="compositionally biased region" description="Basic and acidic residues" evidence="1">
    <location>
        <begin position="274"/>
        <end position="285"/>
    </location>
</feature>
<feature type="compositionally biased region" description="Polar residues" evidence="1">
    <location>
        <begin position="178"/>
        <end position="187"/>
    </location>
</feature>
<feature type="region of interest" description="Disordered" evidence="1">
    <location>
        <begin position="158"/>
        <end position="187"/>
    </location>
</feature>
<dbReference type="Pfam" id="PF00293">
    <property type="entry name" value="NUDIX"/>
    <property type="match status" value="1"/>
</dbReference>
<evidence type="ECO:0000313" key="3">
    <source>
        <dbReference type="EMBL" id="RWA10197.1"/>
    </source>
</evidence>
<feature type="compositionally biased region" description="Low complexity" evidence="1">
    <location>
        <begin position="246"/>
        <end position="266"/>
    </location>
</feature>
<evidence type="ECO:0000256" key="1">
    <source>
        <dbReference type="SAM" id="MobiDB-lite"/>
    </source>
</evidence>
<dbReference type="InterPro" id="IPR000086">
    <property type="entry name" value="NUDIX_hydrolase_dom"/>
</dbReference>
<dbReference type="SUPFAM" id="SSF55811">
    <property type="entry name" value="Nudix"/>
    <property type="match status" value="1"/>
</dbReference>
<keyword evidence="4" id="KW-1185">Reference proteome</keyword>
<protein>
    <recommendedName>
        <fullName evidence="2">Nudix hydrolase domain-containing protein</fullName>
    </recommendedName>
</protein>
<gene>
    <name evidence="3" type="ORF">EKO27_g4893</name>
</gene>
<dbReference type="EMBL" id="RYZI01000123">
    <property type="protein sequence ID" value="RWA10197.1"/>
    <property type="molecule type" value="Genomic_DNA"/>
</dbReference>
<sequence length="478" mass="52690">MSRAQFFARLRFSSTHGARTTPILNCTGDEGGDGDETVIRSADDSKTPLGAADKLSVGVCIFRPDKKTLRPTVLLLRRSPRWWRRRVFMSTAGRQGAGEWELPGGRVSDDDFCISAAIERLVREKTGLRVTKIMVMLSDIRWGADLKVLLWNEDEGGAACEDSTEDDDDEDGDEDHSQNFGTGLSIDWNNSTSTAATTIITTTATYTATSIGKQRITGTVSTRDRQSSGKEDILALSDADVLGIRTPTGSSSPGSSPVPATPDFTSVPPPPPLPKDDGHDDKADKYGDGYYAYRADHDDDYKYVYYHDANHDPSLEPAPLALPSRAAEAAVPKMGAGEGKALRRRDTASSTALPAYLFPPDGGVGRPEARDKIKSKRRNAQVIPYKIVRKEYLQLNFAVLVDENGEDGLPGFLDEDSVGGGRRRWRRRRRRRRRRGRDEVDEHDALEWATGARVEEMPMNEDLRRVVLEGLALAGAFF</sequence>
<feature type="domain" description="Nudix hydrolase" evidence="2">
    <location>
        <begin position="55"/>
        <end position="142"/>
    </location>
</feature>
<proteinExistence type="predicted"/>
<feature type="region of interest" description="Disordered" evidence="1">
    <location>
        <begin position="353"/>
        <end position="375"/>
    </location>
</feature>
<dbReference type="AlphaFoldDB" id="A0A439D726"/>
<dbReference type="InterPro" id="IPR015797">
    <property type="entry name" value="NUDIX_hydrolase-like_dom_sf"/>
</dbReference>